<dbReference type="Gramene" id="EFJ24067">
    <property type="protein sequence ID" value="EFJ24067"/>
    <property type="gene ID" value="SELMODRAFT_414812"/>
</dbReference>
<dbReference type="InterPro" id="IPR003034">
    <property type="entry name" value="SAP_dom"/>
</dbReference>
<dbReference type="AlphaFoldDB" id="D8RUQ2"/>
<dbReference type="KEGG" id="smo:SELMODRAFT_414812"/>
<protein>
    <recommendedName>
        <fullName evidence="1">SAP domain-containing protein</fullName>
    </recommendedName>
</protein>
<dbReference type="InParanoid" id="D8RUQ2"/>
<dbReference type="HOGENOM" id="CLU_1201578_0_0_1"/>
<dbReference type="EMBL" id="GL377590">
    <property type="protein sequence ID" value="EFJ24067.1"/>
    <property type="molecule type" value="Genomic_DNA"/>
</dbReference>
<accession>D8RUQ2</accession>
<dbReference type="Gene3D" id="1.10.720.30">
    <property type="entry name" value="SAP domain"/>
    <property type="match status" value="1"/>
</dbReference>
<feature type="domain" description="SAP" evidence="1">
    <location>
        <begin position="133"/>
        <end position="167"/>
    </location>
</feature>
<reference evidence="2 3" key="1">
    <citation type="journal article" date="2011" name="Science">
        <title>The Selaginella genome identifies genetic changes associated with the evolution of vascular plants.</title>
        <authorList>
            <person name="Banks J.A."/>
            <person name="Nishiyama T."/>
            <person name="Hasebe M."/>
            <person name="Bowman J.L."/>
            <person name="Gribskov M."/>
            <person name="dePamphilis C."/>
            <person name="Albert V.A."/>
            <person name="Aono N."/>
            <person name="Aoyama T."/>
            <person name="Ambrose B.A."/>
            <person name="Ashton N.W."/>
            <person name="Axtell M.J."/>
            <person name="Barker E."/>
            <person name="Barker M.S."/>
            <person name="Bennetzen J.L."/>
            <person name="Bonawitz N.D."/>
            <person name="Chapple C."/>
            <person name="Cheng C."/>
            <person name="Correa L.G."/>
            <person name="Dacre M."/>
            <person name="DeBarry J."/>
            <person name="Dreyer I."/>
            <person name="Elias M."/>
            <person name="Engstrom E.M."/>
            <person name="Estelle M."/>
            <person name="Feng L."/>
            <person name="Finet C."/>
            <person name="Floyd S.K."/>
            <person name="Frommer W.B."/>
            <person name="Fujita T."/>
            <person name="Gramzow L."/>
            <person name="Gutensohn M."/>
            <person name="Harholt J."/>
            <person name="Hattori M."/>
            <person name="Heyl A."/>
            <person name="Hirai T."/>
            <person name="Hiwatashi Y."/>
            <person name="Ishikawa M."/>
            <person name="Iwata M."/>
            <person name="Karol K.G."/>
            <person name="Koehler B."/>
            <person name="Kolukisaoglu U."/>
            <person name="Kubo M."/>
            <person name="Kurata T."/>
            <person name="Lalonde S."/>
            <person name="Li K."/>
            <person name="Li Y."/>
            <person name="Litt A."/>
            <person name="Lyons E."/>
            <person name="Manning G."/>
            <person name="Maruyama T."/>
            <person name="Michael T.P."/>
            <person name="Mikami K."/>
            <person name="Miyazaki S."/>
            <person name="Morinaga S."/>
            <person name="Murata T."/>
            <person name="Mueller-Roeber B."/>
            <person name="Nelson D.R."/>
            <person name="Obara M."/>
            <person name="Oguri Y."/>
            <person name="Olmstead R.G."/>
            <person name="Onodera N."/>
            <person name="Petersen B.L."/>
            <person name="Pils B."/>
            <person name="Prigge M."/>
            <person name="Rensing S.A."/>
            <person name="Riano-Pachon D.M."/>
            <person name="Roberts A.W."/>
            <person name="Sato Y."/>
            <person name="Scheller H.V."/>
            <person name="Schulz B."/>
            <person name="Schulz C."/>
            <person name="Shakirov E.V."/>
            <person name="Shibagaki N."/>
            <person name="Shinohara N."/>
            <person name="Shippen D.E."/>
            <person name="Soerensen I."/>
            <person name="Sotooka R."/>
            <person name="Sugimoto N."/>
            <person name="Sugita M."/>
            <person name="Sumikawa N."/>
            <person name="Tanurdzic M."/>
            <person name="Theissen G."/>
            <person name="Ulvskov P."/>
            <person name="Wakazuki S."/>
            <person name="Weng J.K."/>
            <person name="Willats W.W."/>
            <person name="Wipf D."/>
            <person name="Wolf P.G."/>
            <person name="Yang L."/>
            <person name="Zimmer A.D."/>
            <person name="Zhu Q."/>
            <person name="Mitros T."/>
            <person name="Hellsten U."/>
            <person name="Loque D."/>
            <person name="Otillar R."/>
            <person name="Salamov A."/>
            <person name="Schmutz J."/>
            <person name="Shapiro H."/>
            <person name="Lindquist E."/>
            <person name="Lucas S."/>
            <person name="Rokhsar D."/>
            <person name="Grigoriev I.V."/>
        </authorList>
    </citation>
    <scope>NUCLEOTIDE SEQUENCE [LARGE SCALE GENOMIC DNA]</scope>
</reference>
<proteinExistence type="predicted"/>
<name>D8RUQ2_SELML</name>
<dbReference type="InterPro" id="IPR036361">
    <property type="entry name" value="SAP_dom_sf"/>
</dbReference>
<dbReference type="PROSITE" id="PS50800">
    <property type="entry name" value="SAP"/>
    <property type="match status" value="1"/>
</dbReference>
<evidence type="ECO:0000259" key="1">
    <source>
        <dbReference type="PROSITE" id="PS50800"/>
    </source>
</evidence>
<evidence type="ECO:0000313" key="2">
    <source>
        <dbReference type="EMBL" id="EFJ24067.1"/>
    </source>
</evidence>
<evidence type="ECO:0000313" key="3">
    <source>
        <dbReference type="Proteomes" id="UP000001514"/>
    </source>
</evidence>
<sequence length="231" mass="27126">MWQFLKDTDLDAFYMPLRDLCELLLAAPLAGHGDCSEAEDRERYHKFGGSVRSVLVHHRKTNYNSRFDRALQTAKKKAQIEYMIGNVLQGNDIEYIRQNQGISDETVLVGKRFEHQLRCSKPRLQARRLHRPISTETCEMLQRLLRRMNLPESGRKTALIQRLRDANFKGVYDMEEGPVIEDEQEKMEDDAEGEVEPEDQVTVNDRHHAQAKYIDELINRYNLKRFYFVVP</sequence>
<organism evidence="3">
    <name type="scientific">Selaginella moellendorffii</name>
    <name type="common">Spikemoss</name>
    <dbReference type="NCBI Taxonomy" id="88036"/>
    <lineage>
        <taxon>Eukaryota</taxon>
        <taxon>Viridiplantae</taxon>
        <taxon>Streptophyta</taxon>
        <taxon>Embryophyta</taxon>
        <taxon>Tracheophyta</taxon>
        <taxon>Lycopodiopsida</taxon>
        <taxon>Selaginellales</taxon>
        <taxon>Selaginellaceae</taxon>
        <taxon>Selaginella</taxon>
    </lineage>
</organism>
<keyword evidence="3" id="KW-1185">Reference proteome</keyword>
<gene>
    <name evidence="2" type="ORF">SELMODRAFT_414812</name>
</gene>
<dbReference type="Pfam" id="PF02037">
    <property type="entry name" value="SAP"/>
    <property type="match status" value="1"/>
</dbReference>
<dbReference type="Proteomes" id="UP000001514">
    <property type="component" value="Unassembled WGS sequence"/>
</dbReference>